<feature type="domain" description="Protein kinase" evidence="7">
    <location>
        <begin position="84"/>
        <end position="220"/>
    </location>
</feature>
<dbReference type="GO" id="GO:0004674">
    <property type="term" value="F:protein serine/threonine kinase activity"/>
    <property type="evidence" value="ECO:0007669"/>
    <property type="project" value="UniProtKB-KW"/>
</dbReference>
<evidence type="ECO:0000313" key="10">
    <source>
        <dbReference type="WBParaSite" id="OFLC_0000786701-mRNA-1"/>
    </source>
</evidence>
<dbReference type="GO" id="GO:0005524">
    <property type="term" value="F:ATP binding"/>
    <property type="evidence" value="ECO:0007669"/>
    <property type="project" value="UniProtKB-KW"/>
</dbReference>
<dbReference type="PROSITE" id="PS50011">
    <property type="entry name" value="PROTEIN_KINASE_DOM"/>
    <property type="match status" value="1"/>
</dbReference>
<dbReference type="Pfam" id="PF00069">
    <property type="entry name" value="Pkinase"/>
    <property type="match status" value="1"/>
</dbReference>
<dbReference type="PANTHER" id="PTHR13954">
    <property type="entry name" value="IRE1-RELATED"/>
    <property type="match status" value="1"/>
</dbReference>
<organism evidence="10">
    <name type="scientific">Onchocerca flexuosa</name>
    <dbReference type="NCBI Taxonomy" id="387005"/>
    <lineage>
        <taxon>Eukaryota</taxon>
        <taxon>Metazoa</taxon>
        <taxon>Ecdysozoa</taxon>
        <taxon>Nematoda</taxon>
        <taxon>Chromadorea</taxon>
        <taxon>Rhabditida</taxon>
        <taxon>Spirurina</taxon>
        <taxon>Spiruromorpha</taxon>
        <taxon>Filarioidea</taxon>
        <taxon>Onchocercidae</taxon>
        <taxon>Onchocerca</taxon>
    </lineage>
</organism>
<evidence type="ECO:0000256" key="3">
    <source>
        <dbReference type="ARBA" id="ARBA00022679"/>
    </source>
</evidence>
<keyword evidence="5" id="KW-0418">Kinase</keyword>
<keyword evidence="6" id="KW-0067">ATP-binding</keyword>
<dbReference type="Gene3D" id="1.10.510.10">
    <property type="entry name" value="Transferase(Phosphotransferase) domain 1"/>
    <property type="match status" value="1"/>
</dbReference>
<keyword evidence="9" id="KW-1185">Reference proteome</keyword>
<dbReference type="EMBL" id="UZAJ01008511">
    <property type="protein sequence ID" value="VDO52934.1"/>
    <property type="molecule type" value="Genomic_DNA"/>
</dbReference>
<dbReference type="InterPro" id="IPR011009">
    <property type="entry name" value="Kinase-like_dom_sf"/>
</dbReference>
<dbReference type="EC" id="2.7.11.1" evidence="1"/>
<dbReference type="FunFam" id="3.30.200.20:FF:000077">
    <property type="entry name" value="Putative Serine/threonine-protein kinase/endoribonuclease IRE1"/>
    <property type="match status" value="1"/>
</dbReference>
<reference evidence="10" key="1">
    <citation type="submission" date="2016-06" db="UniProtKB">
        <authorList>
            <consortium name="WormBaseParasite"/>
        </authorList>
    </citation>
    <scope>IDENTIFICATION</scope>
</reference>
<reference evidence="8 9" key="2">
    <citation type="submission" date="2018-11" db="EMBL/GenBank/DDBJ databases">
        <authorList>
            <consortium name="Pathogen Informatics"/>
        </authorList>
    </citation>
    <scope>NUCLEOTIDE SEQUENCE [LARGE SCALE GENOMIC DNA]</scope>
</reference>
<evidence type="ECO:0000313" key="8">
    <source>
        <dbReference type="EMBL" id="VDO52934.1"/>
    </source>
</evidence>
<dbReference type="GO" id="GO:0070059">
    <property type="term" value="P:intrinsic apoptotic signaling pathway in response to endoplasmic reticulum stress"/>
    <property type="evidence" value="ECO:0007669"/>
    <property type="project" value="TreeGrafter"/>
</dbReference>
<dbReference type="SUPFAM" id="SSF56112">
    <property type="entry name" value="Protein kinase-like (PK-like)"/>
    <property type="match status" value="1"/>
</dbReference>
<dbReference type="PANTHER" id="PTHR13954:SF6">
    <property type="entry name" value="NON-SPECIFIC SERINE_THREONINE PROTEIN KINASE"/>
    <property type="match status" value="1"/>
</dbReference>
<evidence type="ECO:0000313" key="9">
    <source>
        <dbReference type="Proteomes" id="UP000267606"/>
    </source>
</evidence>
<accession>A0A183HK56</accession>
<dbReference type="GO" id="GO:0004521">
    <property type="term" value="F:RNA endonuclease activity"/>
    <property type="evidence" value="ECO:0007669"/>
    <property type="project" value="InterPro"/>
</dbReference>
<keyword evidence="4" id="KW-0547">Nucleotide-binding</keyword>
<dbReference type="GO" id="GO:0051082">
    <property type="term" value="F:unfolded protein binding"/>
    <property type="evidence" value="ECO:0007669"/>
    <property type="project" value="TreeGrafter"/>
</dbReference>
<dbReference type="WBParaSite" id="OFLC_0000786701-mRNA-1">
    <property type="protein sequence ID" value="OFLC_0000786701-mRNA-1"/>
    <property type="gene ID" value="OFLC_0000786701"/>
</dbReference>
<keyword evidence="3" id="KW-0808">Transferase</keyword>
<evidence type="ECO:0000256" key="5">
    <source>
        <dbReference type="ARBA" id="ARBA00022777"/>
    </source>
</evidence>
<dbReference type="InterPro" id="IPR000719">
    <property type="entry name" value="Prot_kinase_dom"/>
</dbReference>
<evidence type="ECO:0000256" key="4">
    <source>
        <dbReference type="ARBA" id="ARBA00022741"/>
    </source>
</evidence>
<dbReference type="SMART" id="SM00220">
    <property type="entry name" value="S_TKc"/>
    <property type="match status" value="1"/>
</dbReference>
<gene>
    <name evidence="8" type="ORF">OFLC_LOCUS7869</name>
</gene>
<evidence type="ECO:0000256" key="6">
    <source>
        <dbReference type="ARBA" id="ARBA00022840"/>
    </source>
</evidence>
<protein>
    <recommendedName>
        <fullName evidence="1">non-specific serine/threonine protein kinase</fullName>
        <ecNumber evidence="1">2.7.11.1</ecNumber>
    </recommendedName>
</protein>
<dbReference type="Proteomes" id="UP000267606">
    <property type="component" value="Unassembled WGS sequence"/>
</dbReference>
<dbReference type="AlphaFoldDB" id="A0A183HK56"/>
<name>A0A183HK56_9BILA</name>
<evidence type="ECO:0000256" key="1">
    <source>
        <dbReference type="ARBA" id="ARBA00012513"/>
    </source>
</evidence>
<dbReference type="GO" id="GO:1990604">
    <property type="term" value="C:IRE1-TRAF2-ASK1 complex"/>
    <property type="evidence" value="ECO:0007669"/>
    <property type="project" value="TreeGrafter"/>
</dbReference>
<sequence>MHGRKEISWQSLASSTFGSSKYNLDAEYCGNITTNTVNHDGHGRLLEQRTNYAQTSKNFVNFWYARRTQRQLPHGWLQTGNIMYNPEDRLGHGCDGTILKFDYRGKFDGREVAVKRVIADIRLADREVDLLRESDTHPNVIRYFCMESDSTFRYIALELCDYSLFDYVERSEIREQCPLIPLEILRQATEGLAYLHSINIGPFSLSLRNFSKISTYPDFY</sequence>
<dbReference type="GO" id="GO:0036498">
    <property type="term" value="P:IRE1-mediated unfolded protein response"/>
    <property type="evidence" value="ECO:0007669"/>
    <property type="project" value="TreeGrafter"/>
</dbReference>
<evidence type="ECO:0000259" key="7">
    <source>
        <dbReference type="PROSITE" id="PS50011"/>
    </source>
</evidence>
<evidence type="ECO:0000256" key="2">
    <source>
        <dbReference type="ARBA" id="ARBA00022527"/>
    </source>
</evidence>
<proteinExistence type="predicted"/>
<keyword evidence="2" id="KW-0723">Serine/threonine-protein kinase</keyword>
<dbReference type="STRING" id="387005.A0A183HK56"/>
<dbReference type="InterPro" id="IPR045133">
    <property type="entry name" value="IRE1/2-like"/>
</dbReference>